<dbReference type="Proteomes" id="UP000813461">
    <property type="component" value="Unassembled WGS sequence"/>
</dbReference>
<gene>
    <name evidence="1" type="ORF">FB567DRAFT_595629</name>
</gene>
<keyword evidence="2" id="KW-1185">Reference proteome</keyword>
<reference evidence="1" key="1">
    <citation type="journal article" date="2021" name="Nat. Commun.">
        <title>Genetic determinants of endophytism in the Arabidopsis root mycobiome.</title>
        <authorList>
            <person name="Mesny F."/>
            <person name="Miyauchi S."/>
            <person name="Thiergart T."/>
            <person name="Pickel B."/>
            <person name="Atanasova L."/>
            <person name="Karlsson M."/>
            <person name="Huettel B."/>
            <person name="Barry K.W."/>
            <person name="Haridas S."/>
            <person name="Chen C."/>
            <person name="Bauer D."/>
            <person name="Andreopoulos W."/>
            <person name="Pangilinan J."/>
            <person name="LaButti K."/>
            <person name="Riley R."/>
            <person name="Lipzen A."/>
            <person name="Clum A."/>
            <person name="Drula E."/>
            <person name="Henrissat B."/>
            <person name="Kohler A."/>
            <person name="Grigoriev I.V."/>
            <person name="Martin F.M."/>
            <person name="Hacquard S."/>
        </authorList>
    </citation>
    <scope>NUCLEOTIDE SEQUENCE</scope>
    <source>
        <strain evidence="1">MPI-SDFR-AT-0120</strain>
    </source>
</reference>
<comment type="caution">
    <text evidence="1">The sequence shown here is derived from an EMBL/GenBank/DDBJ whole genome shotgun (WGS) entry which is preliminary data.</text>
</comment>
<organism evidence="1 2">
    <name type="scientific">Paraphoma chrysanthemicola</name>
    <dbReference type="NCBI Taxonomy" id="798071"/>
    <lineage>
        <taxon>Eukaryota</taxon>
        <taxon>Fungi</taxon>
        <taxon>Dikarya</taxon>
        <taxon>Ascomycota</taxon>
        <taxon>Pezizomycotina</taxon>
        <taxon>Dothideomycetes</taxon>
        <taxon>Pleosporomycetidae</taxon>
        <taxon>Pleosporales</taxon>
        <taxon>Pleosporineae</taxon>
        <taxon>Phaeosphaeriaceae</taxon>
        <taxon>Paraphoma</taxon>
    </lineage>
</organism>
<accession>A0A8K0QZ55</accession>
<dbReference type="EMBL" id="JAGMVJ010000016">
    <property type="protein sequence ID" value="KAH7079641.1"/>
    <property type="molecule type" value="Genomic_DNA"/>
</dbReference>
<sequence>MPPKYIFRIDEFTEHPDAVEQFDNNGQWIPMSIPGYNIRCGGGISGQYWWCDGSRIRLLPEWTPPTGSRPYKTFSTIFCGGNGLRVLYGDAITPAAHEVWHHLRFEWDETRYTSAITNTGPQATLRVHNSGLRWPYMLLPDIYHGPAYPYAGYGGLTGDLPIFLALIALSMRPEVLSTELPKMMRDGQWRTHQNPTGRSDKRGVIVYVYEVEGNRDELEALEHGQLGFYYN</sequence>
<protein>
    <submittedName>
        <fullName evidence="1">Uncharacterized protein</fullName>
    </submittedName>
</protein>
<dbReference type="AlphaFoldDB" id="A0A8K0QZ55"/>
<dbReference type="OrthoDB" id="5243686at2759"/>
<proteinExistence type="predicted"/>
<evidence type="ECO:0000313" key="1">
    <source>
        <dbReference type="EMBL" id="KAH7079641.1"/>
    </source>
</evidence>
<name>A0A8K0QZ55_9PLEO</name>
<evidence type="ECO:0000313" key="2">
    <source>
        <dbReference type="Proteomes" id="UP000813461"/>
    </source>
</evidence>